<evidence type="ECO:0000313" key="2">
    <source>
        <dbReference type="Proteomes" id="UP001220530"/>
    </source>
</evidence>
<evidence type="ECO:0008006" key="3">
    <source>
        <dbReference type="Google" id="ProtNLM"/>
    </source>
</evidence>
<sequence length="69" mass="7451">MPISYRRIGVGDAALLSTVADGVFDEPIDPGRLKTYLATAENLMVLAFDGEARRGAMRWCAASPSRQGH</sequence>
<evidence type="ECO:0000313" key="1">
    <source>
        <dbReference type="EMBL" id="WDR01723.1"/>
    </source>
</evidence>
<accession>A0ABY7YKM7</accession>
<dbReference type="RefSeq" id="WP_282218133.1">
    <property type="nucleotide sequence ID" value="NZ_CP118246.1"/>
</dbReference>
<organism evidence="1 2">
    <name type="scientific">Devosia algicola</name>
    <dbReference type="NCBI Taxonomy" id="3026418"/>
    <lineage>
        <taxon>Bacteria</taxon>
        <taxon>Pseudomonadati</taxon>
        <taxon>Pseudomonadota</taxon>
        <taxon>Alphaproteobacteria</taxon>
        <taxon>Hyphomicrobiales</taxon>
        <taxon>Devosiaceae</taxon>
        <taxon>Devosia</taxon>
    </lineage>
</organism>
<keyword evidence="2" id="KW-1185">Reference proteome</keyword>
<dbReference type="EMBL" id="CP118246">
    <property type="protein sequence ID" value="WDR01723.1"/>
    <property type="molecule type" value="Genomic_DNA"/>
</dbReference>
<proteinExistence type="predicted"/>
<protein>
    <recommendedName>
        <fullName evidence="3">GNAT family N-acetyltransferase</fullName>
    </recommendedName>
</protein>
<name>A0ABY7YKM7_9HYPH</name>
<gene>
    <name evidence="1" type="ORF">PSQ19_13350</name>
</gene>
<dbReference type="Proteomes" id="UP001220530">
    <property type="component" value="Chromosome"/>
</dbReference>
<reference evidence="1 2" key="1">
    <citation type="submission" date="2023-02" db="EMBL/GenBank/DDBJ databases">
        <title>Devosia algicola sp. nov., isolated from the phycosphere of marine algae.</title>
        <authorList>
            <person name="Kim J.M."/>
            <person name="Lee J.K."/>
            <person name="Choi B.J."/>
            <person name="Bayburt H."/>
            <person name="Jeon C.O."/>
        </authorList>
    </citation>
    <scope>NUCLEOTIDE SEQUENCE [LARGE SCALE GENOMIC DNA]</scope>
    <source>
        <strain evidence="1 2">G20-9</strain>
    </source>
</reference>